<name>A0A078AGJ4_STYLE</name>
<evidence type="ECO:0000256" key="3">
    <source>
        <dbReference type="SAM" id="SignalP"/>
    </source>
</evidence>
<evidence type="ECO:0000256" key="1">
    <source>
        <dbReference type="ARBA" id="ARBA00005375"/>
    </source>
</evidence>
<feature type="signal peptide" evidence="3">
    <location>
        <begin position="1"/>
        <end position="19"/>
    </location>
</feature>
<dbReference type="CDD" id="cd07061">
    <property type="entry name" value="HP_HAP_like"/>
    <property type="match status" value="1"/>
</dbReference>
<protein>
    <submittedName>
        <fullName evidence="4">Histidine acid phosphatase family protein</fullName>
    </submittedName>
</protein>
<dbReference type="PANTHER" id="PTHR11567:SF110">
    <property type="entry name" value="2-PHOSPHOXYLOSE PHOSPHATASE 1"/>
    <property type="match status" value="1"/>
</dbReference>
<dbReference type="InParanoid" id="A0A078AGJ4"/>
<dbReference type="InterPro" id="IPR050645">
    <property type="entry name" value="Histidine_acid_phosphatase"/>
</dbReference>
<keyword evidence="5" id="KW-1185">Reference proteome</keyword>
<dbReference type="GO" id="GO:0016791">
    <property type="term" value="F:phosphatase activity"/>
    <property type="evidence" value="ECO:0007669"/>
    <property type="project" value="TreeGrafter"/>
</dbReference>
<comment type="similarity">
    <text evidence="1">Belongs to the histidine acid phosphatase family.</text>
</comment>
<dbReference type="EMBL" id="CCKQ01009453">
    <property type="protein sequence ID" value="CDW80941.1"/>
    <property type="molecule type" value="Genomic_DNA"/>
</dbReference>
<accession>A0A078AGJ4</accession>
<dbReference type="Gene3D" id="3.40.50.1240">
    <property type="entry name" value="Phosphoglycerate mutase-like"/>
    <property type="match status" value="1"/>
</dbReference>
<keyword evidence="3" id="KW-0732">Signal</keyword>
<organism evidence="4 5">
    <name type="scientific">Stylonychia lemnae</name>
    <name type="common">Ciliate</name>
    <dbReference type="NCBI Taxonomy" id="5949"/>
    <lineage>
        <taxon>Eukaryota</taxon>
        <taxon>Sar</taxon>
        <taxon>Alveolata</taxon>
        <taxon>Ciliophora</taxon>
        <taxon>Intramacronucleata</taxon>
        <taxon>Spirotrichea</taxon>
        <taxon>Stichotrichia</taxon>
        <taxon>Sporadotrichida</taxon>
        <taxon>Oxytrichidae</taxon>
        <taxon>Stylonychinae</taxon>
        <taxon>Stylonychia</taxon>
    </lineage>
</organism>
<dbReference type="Proteomes" id="UP000039865">
    <property type="component" value="Unassembled WGS sequence"/>
</dbReference>
<dbReference type="AlphaFoldDB" id="A0A078AGJ4"/>
<dbReference type="PROSITE" id="PS00616">
    <property type="entry name" value="HIS_ACID_PHOSPHAT_1"/>
    <property type="match status" value="1"/>
</dbReference>
<dbReference type="OrthoDB" id="258392at2759"/>
<gene>
    <name evidence="4" type="primary">Contig5446.g5819</name>
    <name evidence="4" type="ORF">STYLEM_9947</name>
</gene>
<dbReference type="InterPro" id="IPR000560">
    <property type="entry name" value="His_Pase_clade-2"/>
</dbReference>
<dbReference type="Pfam" id="PF00328">
    <property type="entry name" value="His_Phos_2"/>
    <property type="match status" value="1"/>
</dbReference>
<dbReference type="InterPro" id="IPR033379">
    <property type="entry name" value="Acid_Pase_AS"/>
</dbReference>
<reference evidence="4 5" key="1">
    <citation type="submission" date="2014-06" db="EMBL/GenBank/DDBJ databases">
        <authorList>
            <person name="Swart Estienne"/>
        </authorList>
    </citation>
    <scope>NUCLEOTIDE SEQUENCE [LARGE SCALE GENOMIC DNA]</scope>
    <source>
        <strain evidence="4 5">130c</strain>
    </source>
</reference>
<sequence>MKSLAVLILLAGTITNVLSDDQLGFVFELVRHGARAPLRSSDPWIFQVPVGYLTHSGMRQKLLLGKYNRLRYIDQLQFIDETYNPNQIFVESTDVHRTLQSAYSELMGLYPQVQSTITQGERESLSSGKGMPKIKIRNPKDLNKALYNKEDLGSTIDGYTLIPVYNYINTNNDDFESCPKADDESSYNYNKNAEKIFADVSSYIVPSIRKALGKSQNMTDDEISKLDFKGCYRIQDKIKGYTFEGYPHSYFLSTEQCSLSRNTQKWVLTLPLGDDGRQLSMTKLMLKPLKYMQDRVDSLIKNSGDTKDNKNDLKYVINSAHDDQISNMLLWLNPHNYDFIDVPYSSNIYFELFYDSDCITSKKDETCFSVHVLHEGKPLSFDTCLDGNNQRGSKSLTCSYSDFKAHIEKIKFQGDILQKCQEQYIPPTAA</sequence>
<dbReference type="SUPFAM" id="SSF53254">
    <property type="entry name" value="Phosphoglycerate mutase-like"/>
    <property type="match status" value="1"/>
</dbReference>
<feature type="chain" id="PRO_5001729392" evidence="3">
    <location>
        <begin position="20"/>
        <end position="430"/>
    </location>
</feature>
<evidence type="ECO:0000256" key="2">
    <source>
        <dbReference type="ARBA" id="ARBA00022801"/>
    </source>
</evidence>
<dbReference type="PANTHER" id="PTHR11567">
    <property type="entry name" value="ACID PHOSPHATASE-RELATED"/>
    <property type="match status" value="1"/>
</dbReference>
<evidence type="ECO:0000313" key="4">
    <source>
        <dbReference type="EMBL" id="CDW80941.1"/>
    </source>
</evidence>
<proteinExistence type="inferred from homology"/>
<dbReference type="InterPro" id="IPR029033">
    <property type="entry name" value="His_PPase_superfam"/>
</dbReference>
<keyword evidence="2" id="KW-0378">Hydrolase</keyword>
<evidence type="ECO:0000313" key="5">
    <source>
        <dbReference type="Proteomes" id="UP000039865"/>
    </source>
</evidence>